<feature type="compositionally biased region" description="Basic and acidic residues" evidence="1">
    <location>
        <begin position="68"/>
        <end position="78"/>
    </location>
</feature>
<keyword evidence="3" id="KW-1185">Reference proteome</keyword>
<feature type="region of interest" description="Disordered" evidence="1">
    <location>
        <begin position="1"/>
        <end position="127"/>
    </location>
</feature>
<gene>
    <name evidence="2" type="ORF">WN55_02818</name>
</gene>
<feature type="compositionally biased region" description="Polar residues" evidence="1">
    <location>
        <begin position="93"/>
        <end position="127"/>
    </location>
</feature>
<dbReference type="Proteomes" id="UP000076502">
    <property type="component" value="Unassembled WGS sequence"/>
</dbReference>
<feature type="compositionally biased region" description="Basic and acidic residues" evidence="1">
    <location>
        <begin position="1"/>
        <end position="33"/>
    </location>
</feature>
<dbReference type="EMBL" id="KQ434924">
    <property type="protein sequence ID" value="KZC11536.1"/>
    <property type="molecule type" value="Genomic_DNA"/>
</dbReference>
<protein>
    <submittedName>
        <fullName evidence="2">Uncharacterized protein</fullName>
    </submittedName>
</protein>
<organism evidence="2 3">
    <name type="scientific">Dufourea novaeangliae</name>
    <name type="common">Sweat bee</name>
    <dbReference type="NCBI Taxonomy" id="178035"/>
    <lineage>
        <taxon>Eukaryota</taxon>
        <taxon>Metazoa</taxon>
        <taxon>Ecdysozoa</taxon>
        <taxon>Arthropoda</taxon>
        <taxon>Hexapoda</taxon>
        <taxon>Insecta</taxon>
        <taxon>Pterygota</taxon>
        <taxon>Neoptera</taxon>
        <taxon>Endopterygota</taxon>
        <taxon>Hymenoptera</taxon>
        <taxon>Apocrita</taxon>
        <taxon>Aculeata</taxon>
        <taxon>Apoidea</taxon>
        <taxon>Anthophila</taxon>
        <taxon>Halictidae</taxon>
        <taxon>Rophitinae</taxon>
        <taxon>Dufourea</taxon>
    </lineage>
</organism>
<evidence type="ECO:0000256" key="1">
    <source>
        <dbReference type="SAM" id="MobiDB-lite"/>
    </source>
</evidence>
<reference evidence="2 3" key="1">
    <citation type="submission" date="2015-07" db="EMBL/GenBank/DDBJ databases">
        <title>The genome of Dufourea novaeangliae.</title>
        <authorList>
            <person name="Pan H."/>
            <person name="Kapheim K."/>
        </authorList>
    </citation>
    <scope>NUCLEOTIDE SEQUENCE [LARGE SCALE GENOMIC DNA]</scope>
    <source>
        <strain evidence="2">0120121106</strain>
        <tissue evidence="2">Whole body</tissue>
    </source>
</reference>
<proteinExistence type="predicted"/>
<accession>A0A154PI39</accession>
<name>A0A154PI39_DUFNO</name>
<evidence type="ECO:0000313" key="2">
    <source>
        <dbReference type="EMBL" id="KZC11536.1"/>
    </source>
</evidence>
<sequence length="127" mass="14835">MQEDVRDVDERGEEAKRRDRLINAERFRLERRNSTGGIEEEMLRKKRHRQNEERSQEEEKDMIFGTSKKIDDKPRRCGQESNWGKNAEAGTWITRSSADSTNSQQHDASPQPHQFQALNQSHIATQG</sequence>
<dbReference type="AlphaFoldDB" id="A0A154PI39"/>
<evidence type="ECO:0000313" key="3">
    <source>
        <dbReference type="Proteomes" id="UP000076502"/>
    </source>
</evidence>